<dbReference type="Proteomes" id="UP000183454">
    <property type="component" value="Unassembled WGS sequence"/>
</dbReference>
<evidence type="ECO:0000313" key="2">
    <source>
        <dbReference type="Proteomes" id="UP000183454"/>
    </source>
</evidence>
<accession>A0A1H2SKS3</accession>
<gene>
    <name evidence="1" type="ORF">SAMN05421882_100786</name>
</gene>
<dbReference type="AlphaFoldDB" id="A0A1H2SKS3"/>
<reference evidence="1 2" key="1">
    <citation type="submission" date="2016-10" db="EMBL/GenBank/DDBJ databases">
        <authorList>
            <person name="de Groot N.N."/>
        </authorList>
    </citation>
    <scope>NUCLEOTIDE SEQUENCE [LARGE SCALE GENOMIC DNA]</scope>
    <source>
        <strain evidence="1 2">Nm110</strain>
    </source>
</reference>
<sequence>MILKYKRWHSVILVSFTLSVIAGSFCALALAAPSKTLIRGAALIFTMDSTIGTGELRNTSKLLGNLTSTVRDE</sequence>
<name>A0A1H2SKS3_9PROT</name>
<evidence type="ECO:0000313" key="1">
    <source>
        <dbReference type="EMBL" id="SDW31659.1"/>
    </source>
</evidence>
<organism evidence="1 2">
    <name type="scientific">Nitrosomonas communis</name>
    <dbReference type="NCBI Taxonomy" id="44574"/>
    <lineage>
        <taxon>Bacteria</taxon>
        <taxon>Pseudomonadati</taxon>
        <taxon>Pseudomonadota</taxon>
        <taxon>Betaproteobacteria</taxon>
        <taxon>Nitrosomonadales</taxon>
        <taxon>Nitrosomonadaceae</taxon>
        <taxon>Nitrosomonas</taxon>
    </lineage>
</organism>
<protein>
    <submittedName>
        <fullName evidence="1">Uncharacterized protein</fullName>
    </submittedName>
</protein>
<dbReference type="EMBL" id="FNNH01000007">
    <property type="protein sequence ID" value="SDW31659.1"/>
    <property type="molecule type" value="Genomic_DNA"/>
</dbReference>
<proteinExistence type="predicted"/>